<dbReference type="GO" id="GO:0005829">
    <property type="term" value="C:cytosol"/>
    <property type="evidence" value="ECO:0007669"/>
    <property type="project" value="TreeGrafter"/>
</dbReference>
<dbReference type="InterPro" id="IPR018109">
    <property type="entry name" value="Folylpolyglutamate_synth_CS"/>
</dbReference>
<evidence type="ECO:0000256" key="6">
    <source>
        <dbReference type="ARBA" id="ARBA00022723"/>
    </source>
</evidence>
<keyword evidence="7" id="KW-0547">Nucleotide-binding</keyword>
<evidence type="ECO:0000313" key="13">
    <source>
        <dbReference type="EMBL" id="KAJ3114678.1"/>
    </source>
</evidence>
<evidence type="ECO:0000256" key="9">
    <source>
        <dbReference type="ARBA" id="ARBA00022842"/>
    </source>
</evidence>
<comment type="pathway">
    <text evidence="1">Cofactor biosynthesis; tetrahydrofolylpolyglutamate biosynthesis.</text>
</comment>
<comment type="caution">
    <text evidence="13">The sequence shown here is derived from an EMBL/GenBank/DDBJ whole genome shotgun (WGS) entry which is preliminary data.</text>
</comment>
<dbReference type="EMBL" id="JADGJH010001347">
    <property type="protein sequence ID" value="KAJ3114678.1"/>
    <property type="molecule type" value="Genomic_DNA"/>
</dbReference>
<dbReference type="InterPro" id="IPR036615">
    <property type="entry name" value="Mur_ligase_C_dom_sf"/>
</dbReference>
<evidence type="ECO:0000256" key="3">
    <source>
        <dbReference type="ARBA" id="ARBA00013025"/>
    </source>
</evidence>
<dbReference type="GO" id="GO:0005524">
    <property type="term" value="F:ATP binding"/>
    <property type="evidence" value="ECO:0007669"/>
    <property type="project" value="UniProtKB-KW"/>
</dbReference>
<keyword evidence="8" id="KW-0067">ATP-binding</keyword>
<dbReference type="NCBIfam" id="TIGR01499">
    <property type="entry name" value="folC"/>
    <property type="match status" value="1"/>
</dbReference>
<keyword evidence="5" id="KW-0436">Ligase</keyword>
<reference evidence="13" key="1">
    <citation type="submission" date="2020-05" db="EMBL/GenBank/DDBJ databases">
        <title>Phylogenomic resolution of chytrid fungi.</title>
        <authorList>
            <person name="Stajich J.E."/>
            <person name="Amses K."/>
            <person name="Simmons R."/>
            <person name="Seto K."/>
            <person name="Myers J."/>
            <person name="Bonds A."/>
            <person name="Quandt C.A."/>
            <person name="Barry K."/>
            <person name="Liu P."/>
            <person name="Grigoriev I."/>
            <person name="Longcore J.E."/>
            <person name="James T.Y."/>
        </authorList>
    </citation>
    <scope>NUCLEOTIDE SEQUENCE</scope>
    <source>
        <strain evidence="13">JEL0513</strain>
    </source>
</reference>
<evidence type="ECO:0000256" key="12">
    <source>
        <dbReference type="ARBA" id="ARBA00047493"/>
    </source>
</evidence>
<dbReference type="InterPro" id="IPR036565">
    <property type="entry name" value="Mur-like_cat_sf"/>
</dbReference>
<gene>
    <name evidence="13" type="primary">MET7</name>
    <name evidence="13" type="ORF">HK100_001579</name>
</gene>
<dbReference type="PANTHER" id="PTHR11136:SF5">
    <property type="entry name" value="FOLYLPOLYGLUTAMATE SYNTHASE, MITOCHONDRIAL"/>
    <property type="match status" value="1"/>
</dbReference>
<dbReference type="GO" id="GO:0006730">
    <property type="term" value="P:one-carbon metabolic process"/>
    <property type="evidence" value="ECO:0007669"/>
    <property type="project" value="UniProtKB-KW"/>
</dbReference>
<evidence type="ECO:0000256" key="2">
    <source>
        <dbReference type="ARBA" id="ARBA00008276"/>
    </source>
</evidence>
<comment type="catalytic activity">
    <reaction evidence="12">
        <text>(6S)-5,6,7,8-tetrahydrofolyl-(gamma-L-Glu)(n) + L-glutamate + ATP = (6S)-5,6,7,8-tetrahydrofolyl-(gamma-L-Glu)(n+1) + ADP + phosphate + H(+)</text>
        <dbReference type="Rhea" id="RHEA:10580"/>
        <dbReference type="Rhea" id="RHEA-COMP:14738"/>
        <dbReference type="Rhea" id="RHEA-COMP:14740"/>
        <dbReference type="ChEBI" id="CHEBI:15378"/>
        <dbReference type="ChEBI" id="CHEBI:29985"/>
        <dbReference type="ChEBI" id="CHEBI:30616"/>
        <dbReference type="ChEBI" id="CHEBI:43474"/>
        <dbReference type="ChEBI" id="CHEBI:141005"/>
        <dbReference type="ChEBI" id="CHEBI:456216"/>
        <dbReference type="EC" id="6.3.2.17"/>
    </reaction>
</comment>
<dbReference type="PANTHER" id="PTHR11136">
    <property type="entry name" value="FOLYLPOLYGLUTAMATE SYNTHASE-RELATED"/>
    <property type="match status" value="1"/>
</dbReference>
<dbReference type="SUPFAM" id="SSF53623">
    <property type="entry name" value="MurD-like peptide ligases, catalytic domain"/>
    <property type="match status" value="1"/>
</dbReference>
<dbReference type="GO" id="GO:0005739">
    <property type="term" value="C:mitochondrion"/>
    <property type="evidence" value="ECO:0007669"/>
    <property type="project" value="TreeGrafter"/>
</dbReference>
<keyword evidence="4" id="KW-0554">One-carbon metabolism</keyword>
<evidence type="ECO:0000256" key="8">
    <source>
        <dbReference type="ARBA" id="ARBA00022840"/>
    </source>
</evidence>
<dbReference type="PROSITE" id="PS01012">
    <property type="entry name" value="FOLYLPOLYGLU_SYNT_2"/>
    <property type="match status" value="1"/>
</dbReference>
<dbReference type="Gene3D" id="3.40.1190.10">
    <property type="entry name" value="Mur-like, catalytic domain"/>
    <property type="match status" value="1"/>
</dbReference>
<dbReference type="InterPro" id="IPR001645">
    <property type="entry name" value="Folylpolyglutamate_synth"/>
</dbReference>
<evidence type="ECO:0000256" key="10">
    <source>
        <dbReference type="ARBA" id="ARBA00030592"/>
    </source>
</evidence>
<name>A0AAD5T2L9_9FUNG</name>
<dbReference type="EC" id="6.3.2.17" evidence="3"/>
<organism evidence="13 14">
    <name type="scientific">Physocladia obscura</name>
    <dbReference type="NCBI Taxonomy" id="109957"/>
    <lineage>
        <taxon>Eukaryota</taxon>
        <taxon>Fungi</taxon>
        <taxon>Fungi incertae sedis</taxon>
        <taxon>Chytridiomycota</taxon>
        <taxon>Chytridiomycota incertae sedis</taxon>
        <taxon>Chytridiomycetes</taxon>
        <taxon>Chytridiales</taxon>
        <taxon>Chytriomycetaceae</taxon>
        <taxon>Physocladia</taxon>
    </lineage>
</organism>
<keyword evidence="9" id="KW-0460">Magnesium</keyword>
<dbReference type="AlphaFoldDB" id="A0AAD5T2L9"/>
<evidence type="ECO:0000256" key="7">
    <source>
        <dbReference type="ARBA" id="ARBA00022741"/>
    </source>
</evidence>
<proteinExistence type="inferred from homology"/>
<dbReference type="SUPFAM" id="SSF53244">
    <property type="entry name" value="MurD-like peptide ligases, peptide-binding domain"/>
    <property type="match status" value="1"/>
</dbReference>
<evidence type="ECO:0000256" key="1">
    <source>
        <dbReference type="ARBA" id="ARBA00005150"/>
    </source>
</evidence>
<comment type="similarity">
    <text evidence="2">Belongs to the folylpolyglutamate synthase family.</text>
</comment>
<sequence>MSLHTFITQKVDVAIMECGIGGEYDATNVISDPRVCAITSLGIDHQALLGQSLPEIAWHKAGIMKNGVVCVSAPQREDALQVLRERSVERSAVLVEIADETVEALKNGKIVVGLKGAHQYVNAAVAVRVCQEWVEKFGKSGNDEGKSVIGSDDAVKTGLESAQWPGRAQTLKFEEEFGDQVVFYFDGAHTPESLTVCGEWFDTVLKSESGRNSDELLRPLTKVAQPFSHVIFCSNDSNKVVNASNTNFTVAKDKSQKVQLGNKESWERVSKGTQHEFAQVHMFDYVDEALAVAAAKNHGGNKITRVLVTGSMHLIGSVLTRCGAEML</sequence>
<accession>A0AAD5T2L9</accession>
<evidence type="ECO:0000313" key="14">
    <source>
        <dbReference type="Proteomes" id="UP001211907"/>
    </source>
</evidence>
<evidence type="ECO:0000256" key="5">
    <source>
        <dbReference type="ARBA" id="ARBA00022598"/>
    </source>
</evidence>
<keyword evidence="6" id="KW-0479">Metal-binding</keyword>
<protein>
    <recommendedName>
        <fullName evidence="3">tetrahydrofolate synthase</fullName>
        <ecNumber evidence="3">6.3.2.17</ecNumber>
    </recommendedName>
    <alternativeName>
        <fullName evidence="11">Folylpoly-gamma-glutamate synthetase</fullName>
    </alternativeName>
    <alternativeName>
        <fullName evidence="10">Tetrahydrofolylpolyglutamate synthase</fullName>
    </alternativeName>
</protein>
<dbReference type="GO" id="GO:0004326">
    <property type="term" value="F:tetrahydrofolylpolyglutamate synthase activity"/>
    <property type="evidence" value="ECO:0007669"/>
    <property type="project" value="UniProtKB-EC"/>
</dbReference>
<evidence type="ECO:0000256" key="11">
    <source>
        <dbReference type="ARBA" id="ARBA00030876"/>
    </source>
</evidence>
<evidence type="ECO:0000256" key="4">
    <source>
        <dbReference type="ARBA" id="ARBA00022563"/>
    </source>
</evidence>
<dbReference type="Gene3D" id="3.90.190.20">
    <property type="entry name" value="Mur ligase, C-terminal domain"/>
    <property type="match status" value="1"/>
</dbReference>
<keyword evidence="14" id="KW-1185">Reference proteome</keyword>
<dbReference type="Proteomes" id="UP001211907">
    <property type="component" value="Unassembled WGS sequence"/>
</dbReference>
<dbReference type="GO" id="GO:0046872">
    <property type="term" value="F:metal ion binding"/>
    <property type="evidence" value="ECO:0007669"/>
    <property type="project" value="UniProtKB-KW"/>
</dbReference>